<dbReference type="EMBL" id="CP015402">
    <property type="protein sequence ID" value="ANU63157.1"/>
    <property type="molecule type" value="Genomic_DNA"/>
</dbReference>
<dbReference type="GeneID" id="65536228"/>
<evidence type="ECO:0000256" key="1">
    <source>
        <dbReference type="ARBA" id="ARBA00022448"/>
    </source>
</evidence>
<dbReference type="InterPro" id="IPR058649">
    <property type="entry name" value="CzcB_C"/>
</dbReference>
<dbReference type="PANTHER" id="PTHR30097:SF4">
    <property type="entry name" value="SLR6042 PROTEIN"/>
    <property type="match status" value="1"/>
</dbReference>
<accession>A0A1Z2XK09</accession>
<proteinExistence type="predicted"/>
<evidence type="ECO:0000259" key="2">
    <source>
        <dbReference type="Pfam" id="PF25975"/>
    </source>
</evidence>
<organism evidence="3 4">
    <name type="scientific">Muribaculum intestinale</name>
    <dbReference type="NCBI Taxonomy" id="1796646"/>
    <lineage>
        <taxon>Bacteria</taxon>
        <taxon>Pseudomonadati</taxon>
        <taxon>Bacteroidota</taxon>
        <taxon>Bacteroidia</taxon>
        <taxon>Bacteroidales</taxon>
        <taxon>Muribaculaceae</taxon>
        <taxon>Muribaculum</taxon>
    </lineage>
</organism>
<gene>
    <name evidence="3" type="ORF">A4V02_05115</name>
</gene>
<keyword evidence="4" id="KW-1185">Reference proteome</keyword>
<dbReference type="Gene3D" id="2.40.420.20">
    <property type="match status" value="1"/>
</dbReference>
<evidence type="ECO:0000313" key="4">
    <source>
        <dbReference type="Proteomes" id="UP000186351"/>
    </source>
</evidence>
<dbReference type="GO" id="GO:0060003">
    <property type="term" value="P:copper ion export"/>
    <property type="evidence" value="ECO:0007669"/>
    <property type="project" value="TreeGrafter"/>
</dbReference>
<name>A0A1B1S8N3_9BACT</name>
<dbReference type="KEGG" id="pary:A4V02_05115"/>
<dbReference type="AlphaFoldDB" id="A0A1B1S8N3"/>
<accession>A0A1B1S8N3</accession>
<dbReference type="GO" id="GO:0030313">
    <property type="term" value="C:cell envelope"/>
    <property type="evidence" value="ECO:0007669"/>
    <property type="project" value="TreeGrafter"/>
</dbReference>
<evidence type="ECO:0000313" key="3">
    <source>
        <dbReference type="EMBL" id="ANU63157.1"/>
    </source>
</evidence>
<dbReference type="InterPro" id="IPR051909">
    <property type="entry name" value="MFP_Cation_Efflux"/>
</dbReference>
<dbReference type="Proteomes" id="UP000186351">
    <property type="component" value="Chromosome"/>
</dbReference>
<dbReference type="Pfam" id="PF25975">
    <property type="entry name" value="CzcB_C"/>
    <property type="match status" value="1"/>
</dbReference>
<dbReference type="OrthoDB" id="9809068at2"/>
<dbReference type="PANTHER" id="PTHR30097">
    <property type="entry name" value="CATION EFFLUX SYSTEM PROTEIN CUSB"/>
    <property type="match status" value="1"/>
</dbReference>
<dbReference type="GO" id="GO:0015679">
    <property type="term" value="P:plasma membrane copper ion transport"/>
    <property type="evidence" value="ECO:0007669"/>
    <property type="project" value="TreeGrafter"/>
</dbReference>
<feature type="domain" description="CzcB-like C-terminal circularly permuted SH3-like" evidence="2">
    <location>
        <begin position="309"/>
        <end position="369"/>
    </location>
</feature>
<dbReference type="STRING" id="1796646.A4V02_05115"/>
<keyword evidence="1" id="KW-0813">Transport</keyword>
<protein>
    <submittedName>
        <fullName evidence="3">HlyD family secretion protein</fullName>
    </submittedName>
</protein>
<dbReference type="RefSeq" id="WP_068960515.1">
    <property type="nucleotide sequence ID" value="NZ_CAJTCT010000020.1"/>
</dbReference>
<reference evidence="4" key="1">
    <citation type="submission" date="2016-04" db="EMBL/GenBank/DDBJ databases">
        <title>Complete Genome Sequences of Twelve Strains of a Stable Defined Moderately Diverse Mouse Microbiota 2 (sDMDMm2).</title>
        <authorList>
            <person name="Uchimura Y."/>
            <person name="Wyss M."/>
            <person name="Brugiroux S."/>
            <person name="Limenitakis J.P."/>
            <person name="Stecher B."/>
            <person name="McCoy K.D."/>
            <person name="Macpherson A.J."/>
        </authorList>
    </citation>
    <scope>NUCLEOTIDE SEQUENCE [LARGE SCALE GENOMIC DNA]</scope>
    <source>
        <strain evidence="4">YL27</strain>
    </source>
</reference>
<sequence>MIPTNIHYCRSVLTLAATFVFSGLISCTGHDNHAESESEEHEHSSEEIILSPHSAHRFGVKVEQVADCKLPRIVRAWGALEAVPGTGRQILSSRSAGIVRLSPRAVAGASLRPGERVATVSGKGIAGGDANAVASEELAAAQKELERIEPLRNEGIVSERDYQSALSTVKRLSAAYSGNGSGSAVTASQKATIIKVNVADGEWVEAGTPVVETSTDSRLLLRVDLPLSMRNVAGMIVDANFATADSPDNVKSVSMLGGSIIEDTKGTAATNGNYMPIYFSIPNDGSLSQGVYTDIWVILEDDNDVTGSTIPVEAVVESEGEYFAYVKVDDHGYEKRRLSLGVTDGKIVEVKAGLVPSDSVVTNGAMILKMAENSGKIPEGHSHNH</sequence>